<comment type="caution">
    <text evidence="1">The sequence shown here is derived from an EMBL/GenBank/DDBJ whole genome shotgun (WGS) entry which is preliminary data.</text>
</comment>
<sequence>MAQARVSLRIDHPLLFGPIGATPPPTGQSKTFYLLVEATFVPIDMSRLSRLASKMWNQVPETERRALEQLRELVTRNRMVRESDWVYEDPGERYFITF</sequence>
<organism evidence="1 2">
    <name type="scientific">Paraglomus brasilianum</name>
    <dbReference type="NCBI Taxonomy" id="144538"/>
    <lineage>
        <taxon>Eukaryota</taxon>
        <taxon>Fungi</taxon>
        <taxon>Fungi incertae sedis</taxon>
        <taxon>Mucoromycota</taxon>
        <taxon>Glomeromycotina</taxon>
        <taxon>Glomeromycetes</taxon>
        <taxon>Paraglomerales</taxon>
        <taxon>Paraglomeraceae</taxon>
        <taxon>Paraglomus</taxon>
    </lineage>
</organism>
<dbReference type="Proteomes" id="UP000789739">
    <property type="component" value="Unassembled WGS sequence"/>
</dbReference>
<protein>
    <submittedName>
        <fullName evidence="1">780_t:CDS:1</fullName>
    </submittedName>
</protein>
<keyword evidence="2" id="KW-1185">Reference proteome</keyword>
<gene>
    <name evidence="1" type="ORF">PBRASI_LOCUS2285</name>
</gene>
<dbReference type="AlphaFoldDB" id="A0A9N8ZH16"/>
<evidence type="ECO:0000313" key="1">
    <source>
        <dbReference type="EMBL" id="CAG8494572.1"/>
    </source>
</evidence>
<reference evidence="1" key="1">
    <citation type="submission" date="2021-06" db="EMBL/GenBank/DDBJ databases">
        <authorList>
            <person name="Kallberg Y."/>
            <person name="Tangrot J."/>
            <person name="Rosling A."/>
        </authorList>
    </citation>
    <scope>NUCLEOTIDE SEQUENCE</scope>
    <source>
        <strain evidence="1">BR232B</strain>
    </source>
</reference>
<name>A0A9N8ZH16_9GLOM</name>
<proteinExistence type="predicted"/>
<accession>A0A9N8ZH16</accession>
<evidence type="ECO:0000313" key="2">
    <source>
        <dbReference type="Proteomes" id="UP000789739"/>
    </source>
</evidence>
<dbReference type="EMBL" id="CAJVPI010000173">
    <property type="protein sequence ID" value="CAG8494572.1"/>
    <property type="molecule type" value="Genomic_DNA"/>
</dbReference>